<proteinExistence type="inferred from homology"/>
<feature type="transmembrane region" description="Helical" evidence="7">
    <location>
        <begin position="227"/>
        <end position="254"/>
    </location>
</feature>
<evidence type="ECO:0000256" key="6">
    <source>
        <dbReference type="ARBA" id="ARBA00034125"/>
    </source>
</evidence>
<accession>B2A874</accession>
<feature type="transmembrane region" description="Helical" evidence="7">
    <location>
        <begin position="167"/>
        <end position="191"/>
    </location>
</feature>
<dbReference type="EMBL" id="CP001034">
    <property type="protein sequence ID" value="ACB84440.1"/>
    <property type="molecule type" value="Genomic_DNA"/>
</dbReference>
<dbReference type="InParanoid" id="B2A874"/>
<sequence>MLNKKEILVLAVYAGEIMLENGAETYRVEDTIIRLCKSRGYSYVETFVTPTGIFVSIDKKNTYDAMTSHMKRIRSRNINLSKVAEVNDFSRTFVNSDMDAKEGMKLLKEIDATPSYSRFTKIIFGGIASGFFSLLFQSNLPEALSAFITGIIVTGTLIYLKDRKMPFFLANIVGGATLALIAIVLSTFSYSIDIDNIIIGAIMVMVPGVAITNAVRDSIIGDLLAGLARAGEAFIIAISIAFGVGSILTVWSLIMEGNLI</sequence>
<organism evidence="9 10">
    <name type="scientific">Natranaerobius thermophilus (strain ATCC BAA-1301 / DSM 18059 / JW/NM-WN-LF)</name>
    <dbReference type="NCBI Taxonomy" id="457570"/>
    <lineage>
        <taxon>Bacteria</taxon>
        <taxon>Bacillati</taxon>
        <taxon>Bacillota</taxon>
        <taxon>Clostridia</taxon>
        <taxon>Natranaerobiales</taxon>
        <taxon>Natranaerobiaceae</taxon>
        <taxon>Natranaerobius</taxon>
    </lineage>
</organism>
<protein>
    <recommendedName>
        <fullName evidence="8">Threonine/serine exporter-like N-terminal domain-containing protein</fullName>
    </recommendedName>
</protein>
<evidence type="ECO:0000256" key="4">
    <source>
        <dbReference type="ARBA" id="ARBA00022989"/>
    </source>
</evidence>
<feature type="domain" description="Threonine/serine exporter-like N-terminal" evidence="8">
    <location>
        <begin position="10"/>
        <end position="250"/>
    </location>
</feature>
<feature type="transmembrane region" description="Helical" evidence="7">
    <location>
        <begin position="143"/>
        <end position="160"/>
    </location>
</feature>
<dbReference type="OrthoDB" id="9813917at2"/>
<dbReference type="RefSeq" id="WP_012447318.1">
    <property type="nucleotide sequence ID" value="NC_010718.1"/>
</dbReference>
<keyword evidence="3 7" id="KW-0812">Transmembrane</keyword>
<evidence type="ECO:0000256" key="2">
    <source>
        <dbReference type="ARBA" id="ARBA00022475"/>
    </source>
</evidence>
<evidence type="ECO:0000313" key="10">
    <source>
        <dbReference type="Proteomes" id="UP000001683"/>
    </source>
</evidence>
<gene>
    <name evidence="9" type="ordered locus">Nther_0855</name>
</gene>
<dbReference type="KEGG" id="nth:Nther_0855"/>
<dbReference type="Proteomes" id="UP000001683">
    <property type="component" value="Chromosome"/>
</dbReference>
<dbReference type="Pfam" id="PF06738">
    <property type="entry name" value="ThrE"/>
    <property type="match status" value="1"/>
</dbReference>
<feature type="transmembrane region" description="Helical" evidence="7">
    <location>
        <begin position="197"/>
        <end position="215"/>
    </location>
</feature>
<reference evidence="9 10" key="2">
    <citation type="journal article" date="2011" name="J. Bacteriol.">
        <title>Complete genome sequence of the anaerobic, halophilic alkalithermophile Natranaerobius thermophilus JW/NM-WN-LF.</title>
        <authorList>
            <person name="Zhao B."/>
            <person name="Mesbah N.M."/>
            <person name="Dalin E."/>
            <person name="Goodwin L."/>
            <person name="Nolan M."/>
            <person name="Pitluck S."/>
            <person name="Chertkov O."/>
            <person name="Brettin T.S."/>
            <person name="Han J."/>
            <person name="Larimer F.W."/>
            <person name="Land M.L."/>
            <person name="Hauser L."/>
            <person name="Kyrpides N."/>
            <person name="Wiegel J."/>
        </authorList>
    </citation>
    <scope>NUCLEOTIDE SEQUENCE [LARGE SCALE GENOMIC DNA]</scope>
    <source>
        <strain evidence="10">ATCC BAA-1301 / DSM 18059 / JW/NM-WN-LF</strain>
    </source>
</reference>
<evidence type="ECO:0000256" key="1">
    <source>
        <dbReference type="ARBA" id="ARBA00004651"/>
    </source>
</evidence>
<dbReference type="eggNOG" id="COG2966">
    <property type="taxonomic scope" value="Bacteria"/>
</dbReference>
<comment type="similarity">
    <text evidence="6">Belongs to the ThrE exporter (TC 2.A.79) family.</text>
</comment>
<name>B2A874_NATTJ</name>
<keyword evidence="10" id="KW-1185">Reference proteome</keyword>
<dbReference type="InterPro" id="IPR010619">
    <property type="entry name" value="ThrE-like_N"/>
</dbReference>
<reference evidence="9 10" key="1">
    <citation type="submission" date="2008-04" db="EMBL/GenBank/DDBJ databases">
        <title>Complete sequence of chromosome of Natranaerobius thermophilus JW/NM-WN-LF.</title>
        <authorList>
            <consortium name="US DOE Joint Genome Institute"/>
            <person name="Copeland A."/>
            <person name="Lucas S."/>
            <person name="Lapidus A."/>
            <person name="Glavina del Rio T."/>
            <person name="Dalin E."/>
            <person name="Tice H."/>
            <person name="Bruce D."/>
            <person name="Goodwin L."/>
            <person name="Pitluck S."/>
            <person name="Chertkov O."/>
            <person name="Brettin T."/>
            <person name="Detter J.C."/>
            <person name="Han C."/>
            <person name="Kuske C.R."/>
            <person name="Schmutz J."/>
            <person name="Larimer F."/>
            <person name="Land M."/>
            <person name="Hauser L."/>
            <person name="Kyrpides N."/>
            <person name="Lykidis A."/>
            <person name="Mesbah N.M."/>
            <person name="Wiegel J."/>
        </authorList>
    </citation>
    <scope>NUCLEOTIDE SEQUENCE [LARGE SCALE GENOMIC DNA]</scope>
    <source>
        <strain evidence="10">ATCC BAA-1301 / DSM 18059 / JW/NM-WN-LF</strain>
    </source>
</reference>
<keyword evidence="2" id="KW-1003">Cell membrane</keyword>
<evidence type="ECO:0000256" key="7">
    <source>
        <dbReference type="SAM" id="Phobius"/>
    </source>
</evidence>
<comment type="subcellular location">
    <subcellularLocation>
        <location evidence="1">Cell membrane</location>
        <topology evidence="1">Multi-pass membrane protein</topology>
    </subcellularLocation>
</comment>
<dbReference type="AlphaFoldDB" id="B2A874"/>
<dbReference type="GO" id="GO:0015744">
    <property type="term" value="P:succinate transport"/>
    <property type="evidence" value="ECO:0007669"/>
    <property type="project" value="TreeGrafter"/>
</dbReference>
<dbReference type="GO" id="GO:0022857">
    <property type="term" value="F:transmembrane transporter activity"/>
    <property type="evidence" value="ECO:0007669"/>
    <property type="project" value="InterPro"/>
</dbReference>
<evidence type="ECO:0000256" key="3">
    <source>
        <dbReference type="ARBA" id="ARBA00022692"/>
    </source>
</evidence>
<dbReference type="PANTHER" id="PTHR34390:SF2">
    <property type="entry name" value="SUCCINATE TRANSPORTER SUBUNIT YJJP-RELATED"/>
    <property type="match status" value="1"/>
</dbReference>
<dbReference type="PANTHER" id="PTHR34390">
    <property type="entry name" value="UPF0442 PROTEIN YJJB-RELATED"/>
    <property type="match status" value="1"/>
</dbReference>
<dbReference type="GO" id="GO:0005886">
    <property type="term" value="C:plasma membrane"/>
    <property type="evidence" value="ECO:0007669"/>
    <property type="project" value="UniProtKB-SubCell"/>
</dbReference>
<dbReference type="STRING" id="457570.Nther_0855"/>
<keyword evidence="4 7" id="KW-1133">Transmembrane helix</keyword>
<evidence type="ECO:0000313" key="9">
    <source>
        <dbReference type="EMBL" id="ACB84440.1"/>
    </source>
</evidence>
<keyword evidence="5 7" id="KW-0472">Membrane</keyword>
<evidence type="ECO:0000256" key="5">
    <source>
        <dbReference type="ARBA" id="ARBA00023136"/>
    </source>
</evidence>
<dbReference type="HOGENOM" id="CLU_070277_0_0_9"/>
<evidence type="ECO:0000259" key="8">
    <source>
        <dbReference type="Pfam" id="PF06738"/>
    </source>
</evidence>
<dbReference type="InterPro" id="IPR050539">
    <property type="entry name" value="ThrE_Dicarb/AminoAcid_Exp"/>
</dbReference>